<organism evidence="1 2">
    <name type="scientific">Trichonephila inaurata madagascariensis</name>
    <dbReference type="NCBI Taxonomy" id="2747483"/>
    <lineage>
        <taxon>Eukaryota</taxon>
        <taxon>Metazoa</taxon>
        <taxon>Ecdysozoa</taxon>
        <taxon>Arthropoda</taxon>
        <taxon>Chelicerata</taxon>
        <taxon>Arachnida</taxon>
        <taxon>Araneae</taxon>
        <taxon>Araneomorphae</taxon>
        <taxon>Entelegynae</taxon>
        <taxon>Araneoidea</taxon>
        <taxon>Nephilidae</taxon>
        <taxon>Trichonephila</taxon>
        <taxon>Trichonephila inaurata</taxon>
    </lineage>
</organism>
<evidence type="ECO:0000313" key="2">
    <source>
        <dbReference type="Proteomes" id="UP000886998"/>
    </source>
</evidence>
<dbReference type="EMBL" id="BMAV01025317">
    <property type="protein sequence ID" value="GFS40516.1"/>
    <property type="molecule type" value="Genomic_DNA"/>
</dbReference>
<dbReference type="Proteomes" id="UP000886998">
    <property type="component" value="Unassembled WGS sequence"/>
</dbReference>
<name>A0A8X6ICK9_9ARAC</name>
<gene>
    <name evidence="1" type="ORF">TNIN_240061</name>
</gene>
<sequence length="92" mass="10519">MTYGSTSELQATSEVFSCRFQSFRNGHLFAVFGEYFKTVKNMFSGKHLSAGHFDAYVFSSNYEECEIFESNIKVPGKQKQINPKMPPKRNCS</sequence>
<evidence type="ECO:0000313" key="1">
    <source>
        <dbReference type="EMBL" id="GFS40516.1"/>
    </source>
</evidence>
<proteinExistence type="predicted"/>
<dbReference type="AlphaFoldDB" id="A0A8X6ICK9"/>
<reference evidence="1" key="1">
    <citation type="submission" date="2020-08" db="EMBL/GenBank/DDBJ databases">
        <title>Multicomponent nature underlies the extraordinary mechanical properties of spider dragline silk.</title>
        <authorList>
            <person name="Kono N."/>
            <person name="Nakamura H."/>
            <person name="Mori M."/>
            <person name="Yoshida Y."/>
            <person name="Ohtoshi R."/>
            <person name="Malay A.D."/>
            <person name="Moran D.A.P."/>
            <person name="Tomita M."/>
            <person name="Numata K."/>
            <person name="Arakawa K."/>
        </authorList>
    </citation>
    <scope>NUCLEOTIDE SEQUENCE</scope>
</reference>
<accession>A0A8X6ICK9</accession>
<comment type="caution">
    <text evidence="1">The sequence shown here is derived from an EMBL/GenBank/DDBJ whole genome shotgun (WGS) entry which is preliminary data.</text>
</comment>
<keyword evidence="2" id="KW-1185">Reference proteome</keyword>
<protein>
    <submittedName>
        <fullName evidence="1">Uncharacterized protein</fullName>
    </submittedName>
</protein>